<dbReference type="AlphaFoldDB" id="B5EW66"/>
<protein>
    <submittedName>
        <fullName evidence="2">Uncharacterized protein</fullName>
    </submittedName>
</protein>
<dbReference type="RefSeq" id="WP_012534579.1">
    <property type="nucleotide sequence ID" value="NC_011185.1"/>
</dbReference>
<organism evidence="2 3">
    <name type="scientific">Aliivibrio fischeri (strain MJ11)</name>
    <name type="common">Vibrio fischeri</name>
    <dbReference type="NCBI Taxonomy" id="388396"/>
    <lineage>
        <taxon>Bacteria</taxon>
        <taxon>Pseudomonadati</taxon>
        <taxon>Pseudomonadota</taxon>
        <taxon>Gammaproteobacteria</taxon>
        <taxon>Vibrionales</taxon>
        <taxon>Vibrionaceae</taxon>
        <taxon>Aliivibrio</taxon>
    </lineage>
</organism>
<dbReference type="EMBL" id="CP001134">
    <property type="protein sequence ID" value="ACH64796.1"/>
    <property type="molecule type" value="Genomic_DNA"/>
</dbReference>
<feature type="region of interest" description="Disordered" evidence="1">
    <location>
        <begin position="87"/>
        <end position="111"/>
    </location>
</feature>
<evidence type="ECO:0000313" key="2">
    <source>
        <dbReference type="EMBL" id="ACH64796.1"/>
    </source>
</evidence>
<reference evidence="3" key="1">
    <citation type="submission" date="2008-08" db="EMBL/GenBank/DDBJ databases">
        <title>Complete sequence of Vibrio fischeri strain MJ11.</title>
        <authorList>
            <person name="Mandel M.J."/>
            <person name="Stabb E.V."/>
            <person name="Ruby E.G."/>
            <person name="Ferriera S."/>
            <person name="Johnson J."/>
            <person name="Kravitz S."/>
            <person name="Beeson K."/>
            <person name="Sutton G."/>
            <person name="Rogers Y.-H."/>
            <person name="Friedman R."/>
            <person name="Frazier M."/>
            <person name="Venter J.C."/>
        </authorList>
    </citation>
    <scope>NUCLEOTIDE SEQUENCE [LARGE SCALE GENOMIC DNA]</scope>
    <source>
        <strain evidence="3">MJ11</strain>
        <plasmid evidence="3">pMJ100</plasmid>
    </source>
</reference>
<gene>
    <name evidence="2" type="ordered locus">VFMJ11_B0123</name>
</gene>
<accession>B5EW66</accession>
<proteinExistence type="predicted"/>
<keyword evidence="2" id="KW-0614">Plasmid</keyword>
<dbReference type="Proteomes" id="UP000001857">
    <property type="component" value="Plasmid pMJ100"/>
</dbReference>
<geneLocation type="plasmid" evidence="2 3">
    <name>pMJ100</name>
</geneLocation>
<name>B5EW66_ALIFM</name>
<reference evidence="2 3" key="2">
    <citation type="journal article" date="2009" name="Nature">
        <title>A single regulatory gene is sufficient to alter bacterial host range.</title>
        <authorList>
            <person name="Mandel M.J."/>
            <person name="Wollenberg M.S."/>
            <person name="Stabb E.V."/>
            <person name="Visick K.L."/>
            <person name="Ruby E.G."/>
        </authorList>
    </citation>
    <scope>NUCLEOTIDE SEQUENCE [LARGE SCALE GENOMIC DNA]</scope>
    <source>
        <strain evidence="2">MJ11</strain>
        <plasmid evidence="3">pMJ100</plasmid>
    </source>
</reference>
<feature type="compositionally biased region" description="Basic and acidic residues" evidence="1">
    <location>
        <begin position="96"/>
        <end position="111"/>
    </location>
</feature>
<dbReference type="KEGG" id="vfm:VFMJ11_B0123"/>
<evidence type="ECO:0000313" key="3">
    <source>
        <dbReference type="Proteomes" id="UP000001857"/>
    </source>
</evidence>
<evidence type="ECO:0000256" key="1">
    <source>
        <dbReference type="SAM" id="MobiDB-lite"/>
    </source>
</evidence>
<dbReference type="HOGENOM" id="CLU_2157319_0_0_6"/>
<sequence length="111" mass="13042">MDINMNFSEKQHMADDYFSTMATLTQRDMLWQLANKFGERGVVTAKVVIQLEEANTKSTEEQKDYIEQMLKQLEARLVASKYEDDITEQKSSNFDNHNKLNDQEKPMKLLF</sequence>